<dbReference type="HAMAP" id="MF_01522">
    <property type="entry name" value="Kup"/>
    <property type="match status" value="1"/>
</dbReference>
<evidence type="ECO:0000313" key="16">
    <source>
        <dbReference type="Proteomes" id="UP000473278"/>
    </source>
</evidence>
<dbReference type="GO" id="GO:0015079">
    <property type="term" value="F:potassium ion transmembrane transporter activity"/>
    <property type="evidence" value="ECO:0007669"/>
    <property type="project" value="UniProtKB-UniRule"/>
</dbReference>
<feature type="transmembrane region" description="Helical" evidence="12">
    <location>
        <begin position="221"/>
        <end position="242"/>
    </location>
</feature>
<evidence type="ECO:0000256" key="7">
    <source>
        <dbReference type="ARBA" id="ARBA00022847"/>
    </source>
</evidence>
<evidence type="ECO:0000259" key="14">
    <source>
        <dbReference type="Pfam" id="PF22776"/>
    </source>
</evidence>
<keyword evidence="6 12" id="KW-0812">Transmembrane</keyword>
<protein>
    <recommendedName>
        <fullName evidence="12">Probable potassium transport system protein Kup</fullName>
    </recommendedName>
</protein>
<feature type="transmembrane region" description="Helical" evidence="12">
    <location>
        <begin position="296"/>
        <end position="325"/>
    </location>
</feature>
<feature type="domain" description="K+ potassium transporter integral membrane" evidence="13">
    <location>
        <begin position="21"/>
        <end position="472"/>
    </location>
</feature>
<keyword evidence="16" id="KW-1185">Reference proteome</keyword>
<evidence type="ECO:0000256" key="1">
    <source>
        <dbReference type="ARBA" id="ARBA00004141"/>
    </source>
</evidence>
<dbReference type="InterPro" id="IPR023051">
    <property type="entry name" value="Kup"/>
</dbReference>
<accession>A0A6M1SLB4</accession>
<evidence type="ECO:0000256" key="10">
    <source>
        <dbReference type="ARBA" id="ARBA00023065"/>
    </source>
</evidence>
<feature type="transmembrane region" description="Helical" evidence="12">
    <location>
        <begin position="59"/>
        <end position="80"/>
    </location>
</feature>
<feature type="transmembrane region" description="Helical" evidence="12">
    <location>
        <begin position="433"/>
        <end position="449"/>
    </location>
</feature>
<dbReference type="AlphaFoldDB" id="A0A6M1SLB4"/>
<gene>
    <name evidence="12" type="primary">kup</name>
    <name evidence="15" type="ORF">G3570_04040</name>
</gene>
<feature type="transmembrane region" description="Helical" evidence="12">
    <location>
        <begin position="372"/>
        <end position="394"/>
    </location>
</feature>
<evidence type="ECO:0000256" key="3">
    <source>
        <dbReference type="ARBA" id="ARBA00022448"/>
    </source>
</evidence>
<evidence type="ECO:0000256" key="11">
    <source>
        <dbReference type="ARBA" id="ARBA00023136"/>
    </source>
</evidence>
<evidence type="ECO:0000313" key="15">
    <source>
        <dbReference type="EMBL" id="NGP75789.1"/>
    </source>
</evidence>
<evidence type="ECO:0000256" key="2">
    <source>
        <dbReference type="ARBA" id="ARBA00007019"/>
    </source>
</evidence>
<evidence type="ECO:0000256" key="12">
    <source>
        <dbReference type="HAMAP-Rule" id="MF_01522"/>
    </source>
</evidence>
<comment type="subcellular location">
    <subcellularLocation>
        <location evidence="12">Cell membrane</location>
        <topology evidence="12">Multi-pass membrane protein</topology>
    </subcellularLocation>
    <subcellularLocation>
        <location evidence="1">Membrane</location>
        <topology evidence="1">Multi-pass membrane protein</topology>
    </subcellularLocation>
</comment>
<feature type="transmembrane region" description="Helical" evidence="12">
    <location>
        <begin position="173"/>
        <end position="195"/>
    </location>
</feature>
<keyword evidence="8 12" id="KW-0630">Potassium</keyword>
<comment type="catalytic activity">
    <reaction evidence="12">
        <text>K(+)(in) + H(+)(in) = K(+)(out) + H(+)(out)</text>
        <dbReference type="Rhea" id="RHEA:28490"/>
        <dbReference type="ChEBI" id="CHEBI:15378"/>
        <dbReference type="ChEBI" id="CHEBI:29103"/>
    </reaction>
</comment>
<comment type="caution">
    <text evidence="15">The sequence shown here is derived from an EMBL/GenBank/DDBJ whole genome shotgun (WGS) entry which is preliminary data.</text>
</comment>
<dbReference type="Pfam" id="PF02705">
    <property type="entry name" value="K_trans"/>
    <property type="match status" value="1"/>
</dbReference>
<organism evidence="15 16">
    <name type="scientific">Halalkalibaculum roseum</name>
    <dbReference type="NCBI Taxonomy" id="2709311"/>
    <lineage>
        <taxon>Bacteria</taxon>
        <taxon>Pseudomonadati</taxon>
        <taxon>Balneolota</taxon>
        <taxon>Balneolia</taxon>
        <taxon>Balneolales</taxon>
        <taxon>Balneolaceae</taxon>
        <taxon>Halalkalibaculum</taxon>
    </lineage>
</organism>
<evidence type="ECO:0000256" key="9">
    <source>
        <dbReference type="ARBA" id="ARBA00022989"/>
    </source>
</evidence>
<feature type="transmembrane region" description="Helical" evidence="12">
    <location>
        <begin position="254"/>
        <end position="276"/>
    </location>
</feature>
<feature type="transmembrane region" description="Helical" evidence="12">
    <location>
        <begin position="109"/>
        <end position="128"/>
    </location>
</feature>
<name>A0A6M1SLB4_9BACT</name>
<evidence type="ECO:0000256" key="4">
    <source>
        <dbReference type="ARBA" id="ARBA00022475"/>
    </source>
</evidence>
<evidence type="ECO:0000256" key="6">
    <source>
        <dbReference type="ARBA" id="ARBA00022692"/>
    </source>
</evidence>
<dbReference type="Pfam" id="PF22776">
    <property type="entry name" value="K_trans_C"/>
    <property type="match status" value="1"/>
</dbReference>
<dbReference type="PANTHER" id="PTHR30540">
    <property type="entry name" value="OSMOTIC STRESS POTASSIUM TRANSPORTER"/>
    <property type="match status" value="1"/>
</dbReference>
<dbReference type="PANTHER" id="PTHR30540:SF79">
    <property type="entry name" value="LOW AFFINITY POTASSIUM TRANSPORT SYSTEM PROTEIN KUP"/>
    <property type="match status" value="1"/>
</dbReference>
<feature type="transmembrane region" description="Helical" evidence="12">
    <location>
        <begin position="148"/>
        <end position="166"/>
    </location>
</feature>
<dbReference type="RefSeq" id="WP_165139403.1">
    <property type="nucleotide sequence ID" value="NZ_JAALLT010000001.1"/>
</dbReference>
<proteinExistence type="inferred from homology"/>
<dbReference type="InterPro" id="IPR053951">
    <property type="entry name" value="K_trans_N"/>
</dbReference>
<keyword evidence="4 12" id="KW-1003">Cell membrane</keyword>
<keyword evidence="7 12" id="KW-0769">Symport</keyword>
<keyword evidence="3 12" id="KW-0813">Transport</keyword>
<comment type="similarity">
    <text evidence="2 12">Belongs to the HAK/KUP transporter (TC 2.A.72) family.</text>
</comment>
<dbReference type="InterPro" id="IPR003855">
    <property type="entry name" value="K+_transporter"/>
</dbReference>
<evidence type="ECO:0000259" key="13">
    <source>
        <dbReference type="Pfam" id="PF02705"/>
    </source>
</evidence>
<sequence length="631" mass="69499">MQEESKGDSPPTGRRLLVLGLTAIGVVYGDIGTSPIYAIRESFHASYGLEATPANVLGVLSLIFWSLILVISIKYLVLVLRADNNGEGGIIALTALVSPPNQKFRGRKWVLVLIGLFGAALLYGDSMITPAISVLSAIEGLQVATPVFQPYVIPITILILIGLFAVQSHGTAGVGAVFGPITLVWFLTLAILGGFQVFQHPDVLAAINPGYGFDFFLRNRWAGFLVLGSVFLVVTGGEALYADIGHFGLRPIRLTWFCVVLPSLLLNYFGQGALIISHPEAVHHPFYNLVPEWGLYPLVILATVATIIASQAVISGAFSLTQQAVQLGYLPRLKVLHTSAKRMGQIYLPVVNWILAISCIGLVIGFRTSSDLASAYGVAVTTDMVFTTVLFAVVAHSKWAWSKWIVALMGIGLLTVDLSFWGANLPKIPSGGWFPLVIAGIMFLVMTTWKRGRRILSDRLSEKIISHEEFVEIIQEMNPERVSGTAIFMDSHPEGTPHALLHNLEHNKILHERVFFLTLITREVPRVPKQDRYEVQALGENTYRILAYYGFAEDPDVPKLLKHCEVEGEGFDIENTTFFLGRETMLATKEPGMAIWREKLFARMSRNAQRAASYFNIPSERVVEIGTQIEL</sequence>
<feature type="transmembrane region" description="Helical" evidence="12">
    <location>
        <begin position="16"/>
        <end position="39"/>
    </location>
</feature>
<dbReference type="GO" id="GO:0005886">
    <property type="term" value="C:plasma membrane"/>
    <property type="evidence" value="ECO:0007669"/>
    <property type="project" value="UniProtKB-SubCell"/>
</dbReference>
<keyword evidence="10 12" id="KW-0406">Ion transport</keyword>
<evidence type="ECO:0000256" key="8">
    <source>
        <dbReference type="ARBA" id="ARBA00022958"/>
    </source>
</evidence>
<evidence type="ECO:0000256" key="5">
    <source>
        <dbReference type="ARBA" id="ARBA00022538"/>
    </source>
</evidence>
<comment type="function">
    <text evidence="12">Transport of potassium into the cell. Likely operates as a K(+):H(+) symporter.</text>
</comment>
<keyword evidence="11 12" id="KW-0472">Membrane</keyword>
<keyword evidence="5 12" id="KW-0633">Potassium transport</keyword>
<feature type="domain" description="K+ potassium transporter C-terminal" evidence="14">
    <location>
        <begin position="483"/>
        <end position="631"/>
    </location>
</feature>
<dbReference type="GO" id="GO:0015293">
    <property type="term" value="F:symporter activity"/>
    <property type="evidence" value="ECO:0007669"/>
    <property type="project" value="UniProtKB-UniRule"/>
</dbReference>
<keyword evidence="9 12" id="KW-1133">Transmembrane helix</keyword>
<feature type="transmembrane region" description="Helical" evidence="12">
    <location>
        <begin position="401"/>
        <end position="421"/>
    </location>
</feature>
<dbReference type="EMBL" id="JAALLT010000001">
    <property type="protein sequence ID" value="NGP75789.1"/>
    <property type="molecule type" value="Genomic_DNA"/>
</dbReference>
<dbReference type="Proteomes" id="UP000473278">
    <property type="component" value="Unassembled WGS sequence"/>
</dbReference>
<reference evidence="15 16" key="1">
    <citation type="submission" date="2020-02" db="EMBL/GenBank/DDBJ databases">
        <title>Balneolaceae bacterium YR4-1, complete genome.</title>
        <authorList>
            <person name="Li Y."/>
            <person name="Wu S."/>
        </authorList>
    </citation>
    <scope>NUCLEOTIDE SEQUENCE [LARGE SCALE GENOMIC DNA]</scope>
    <source>
        <strain evidence="15 16">YR4-1</strain>
    </source>
</reference>
<feature type="transmembrane region" description="Helical" evidence="12">
    <location>
        <begin position="346"/>
        <end position="366"/>
    </location>
</feature>
<dbReference type="InterPro" id="IPR053952">
    <property type="entry name" value="K_trans_C"/>
</dbReference>